<evidence type="ECO:0000313" key="1">
    <source>
        <dbReference type="EMBL" id="MBW83841.1"/>
    </source>
</evidence>
<accession>A0A2P2IRI3</accession>
<organism evidence="1">
    <name type="scientific">Rhizophora mucronata</name>
    <name type="common">Asiatic mangrove</name>
    <dbReference type="NCBI Taxonomy" id="61149"/>
    <lineage>
        <taxon>Eukaryota</taxon>
        <taxon>Viridiplantae</taxon>
        <taxon>Streptophyta</taxon>
        <taxon>Embryophyta</taxon>
        <taxon>Tracheophyta</taxon>
        <taxon>Spermatophyta</taxon>
        <taxon>Magnoliopsida</taxon>
        <taxon>eudicotyledons</taxon>
        <taxon>Gunneridae</taxon>
        <taxon>Pentapetalae</taxon>
        <taxon>rosids</taxon>
        <taxon>fabids</taxon>
        <taxon>Malpighiales</taxon>
        <taxon>Rhizophoraceae</taxon>
        <taxon>Rhizophora</taxon>
    </lineage>
</organism>
<protein>
    <submittedName>
        <fullName evidence="1">Myosin heavy chain-related family protein</fullName>
    </submittedName>
</protein>
<reference evidence="1" key="1">
    <citation type="submission" date="2018-02" db="EMBL/GenBank/DDBJ databases">
        <title>Rhizophora mucronata_Transcriptome.</title>
        <authorList>
            <person name="Meera S.P."/>
            <person name="Sreeshan A."/>
            <person name="Augustine A."/>
        </authorList>
    </citation>
    <scope>NUCLEOTIDE SEQUENCE</scope>
    <source>
        <tissue evidence="1">Leaf</tissue>
    </source>
</reference>
<sequence length="26" mass="2984">MKMNMRGIRCQATTQKMENMTIVPAV</sequence>
<name>A0A2P2IRI3_RHIMU</name>
<dbReference type="EMBL" id="GGEC01003358">
    <property type="protein sequence ID" value="MBW83841.1"/>
    <property type="molecule type" value="Transcribed_RNA"/>
</dbReference>
<dbReference type="AlphaFoldDB" id="A0A2P2IRI3"/>
<proteinExistence type="predicted"/>